<name>A0A078HFP1_BRANA</name>
<protein>
    <submittedName>
        <fullName evidence="1">(rape) hypothetical protein</fullName>
    </submittedName>
    <submittedName>
        <fullName evidence="2">BnaC06g06750D protein</fullName>
    </submittedName>
</protein>
<dbReference type="Gramene" id="CDY36622">
    <property type="protein sequence ID" value="CDY36622"/>
    <property type="gene ID" value="GSBRNA2T00062343001"/>
</dbReference>
<dbReference type="EMBL" id="HG994370">
    <property type="protein sequence ID" value="CAF2055964.1"/>
    <property type="molecule type" value="Genomic_DNA"/>
</dbReference>
<keyword evidence="3" id="KW-1185">Reference proteome</keyword>
<accession>A0A078HFP1</accession>
<reference evidence="1" key="3">
    <citation type="submission" date="2021-01" db="EMBL/GenBank/DDBJ databases">
        <authorList>
            <consortium name="Genoscope - CEA"/>
            <person name="William W."/>
        </authorList>
    </citation>
    <scope>NUCLEOTIDE SEQUENCE</scope>
</reference>
<dbReference type="AlphaFoldDB" id="A0A078HFP1"/>
<organism evidence="2 3">
    <name type="scientific">Brassica napus</name>
    <name type="common">Rape</name>
    <dbReference type="NCBI Taxonomy" id="3708"/>
    <lineage>
        <taxon>Eukaryota</taxon>
        <taxon>Viridiplantae</taxon>
        <taxon>Streptophyta</taxon>
        <taxon>Embryophyta</taxon>
        <taxon>Tracheophyta</taxon>
        <taxon>Spermatophyta</taxon>
        <taxon>Magnoliopsida</taxon>
        <taxon>eudicotyledons</taxon>
        <taxon>Gunneridae</taxon>
        <taxon>Pentapetalae</taxon>
        <taxon>rosids</taxon>
        <taxon>malvids</taxon>
        <taxon>Brassicales</taxon>
        <taxon>Brassicaceae</taxon>
        <taxon>Brassiceae</taxon>
        <taxon>Brassica</taxon>
    </lineage>
</organism>
<dbReference type="EMBL" id="LK032379">
    <property type="protein sequence ID" value="CDY36622.1"/>
    <property type="molecule type" value="Genomic_DNA"/>
</dbReference>
<sequence>MELYFPTKEGRIAMDNIWFIGRQKQQPSSSIHPKITTRLLIPIYFPLALEN</sequence>
<reference evidence="2" key="2">
    <citation type="submission" date="2014-06" db="EMBL/GenBank/DDBJ databases">
        <authorList>
            <person name="Genoscope - CEA"/>
        </authorList>
    </citation>
    <scope>NUCLEOTIDE SEQUENCE</scope>
</reference>
<dbReference type="Proteomes" id="UP000028999">
    <property type="component" value="Unassembled WGS sequence"/>
</dbReference>
<reference evidence="2 3" key="1">
    <citation type="journal article" date="2014" name="Science">
        <title>Plant genetics. Early allopolyploid evolution in the post-Neolithic Brassica napus oilseed genome.</title>
        <authorList>
            <person name="Chalhoub B."/>
            <person name="Denoeud F."/>
            <person name="Liu S."/>
            <person name="Parkin I.A."/>
            <person name="Tang H."/>
            <person name="Wang X."/>
            <person name="Chiquet J."/>
            <person name="Belcram H."/>
            <person name="Tong C."/>
            <person name="Samans B."/>
            <person name="Correa M."/>
            <person name="Da Silva C."/>
            <person name="Just J."/>
            <person name="Falentin C."/>
            <person name="Koh C.S."/>
            <person name="Le Clainche I."/>
            <person name="Bernard M."/>
            <person name="Bento P."/>
            <person name="Noel B."/>
            <person name="Labadie K."/>
            <person name="Alberti A."/>
            <person name="Charles M."/>
            <person name="Arnaud D."/>
            <person name="Guo H."/>
            <person name="Daviaud C."/>
            <person name="Alamery S."/>
            <person name="Jabbari K."/>
            <person name="Zhao M."/>
            <person name="Edger P.P."/>
            <person name="Chelaifa H."/>
            <person name="Tack D."/>
            <person name="Lassalle G."/>
            <person name="Mestiri I."/>
            <person name="Schnel N."/>
            <person name="Le Paslier M.C."/>
            <person name="Fan G."/>
            <person name="Renault V."/>
            <person name="Bayer P.E."/>
            <person name="Golicz A.A."/>
            <person name="Manoli S."/>
            <person name="Lee T.H."/>
            <person name="Thi V.H."/>
            <person name="Chalabi S."/>
            <person name="Hu Q."/>
            <person name="Fan C."/>
            <person name="Tollenaere R."/>
            <person name="Lu Y."/>
            <person name="Battail C."/>
            <person name="Shen J."/>
            <person name="Sidebottom C.H."/>
            <person name="Wang X."/>
            <person name="Canaguier A."/>
            <person name="Chauveau A."/>
            <person name="Berard A."/>
            <person name="Deniot G."/>
            <person name="Guan M."/>
            <person name="Liu Z."/>
            <person name="Sun F."/>
            <person name="Lim Y.P."/>
            <person name="Lyons E."/>
            <person name="Town C.D."/>
            <person name="Bancroft I."/>
            <person name="Wang X."/>
            <person name="Meng J."/>
            <person name="Ma J."/>
            <person name="Pires J.C."/>
            <person name="King G.J."/>
            <person name="Brunel D."/>
            <person name="Delourme R."/>
            <person name="Renard M."/>
            <person name="Aury J.M."/>
            <person name="Adams K.L."/>
            <person name="Batley J."/>
            <person name="Snowdon R.J."/>
            <person name="Tost J."/>
            <person name="Edwards D."/>
            <person name="Zhou Y."/>
            <person name="Hua W."/>
            <person name="Sharpe A.G."/>
            <person name="Paterson A.H."/>
            <person name="Guan C."/>
            <person name="Wincker P."/>
        </authorList>
    </citation>
    <scope>NUCLEOTIDE SEQUENCE [LARGE SCALE GENOMIC DNA]</scope>
    <source>
        <strain evidence="3">cv. Darmor-bzh</strain>
    </source>
</reference>
<evidence type="ECO:0000313" key="3">
    <source>
        <dbReference type="Proteomes" id="UP000028999"/>
    </source>
</evidence>
<proteinExistence type="predicted"/>
<dbReference type="Proteomes" id="UP001295469">
    <property type="component" value="Chromosome C06"/>
</dbReference>
<evidence type="ECO:0000313" key="2">
    <source>
        <dbReference type="EMBL" id="CDY36622.1"/>
    </source>
</evidence>
<evidence type="ECO:0000313" key="1">
    <source>
        <dbReference type="EMBL" id="CAF2055964.1"/>
    </source>
</evidence>
<gene>
    <name evidence="2" type="primary">BnaC06g06750D</name>
    <name evidence="1" type="ORF">DARMORV10_C06P09740.1</name>
    <name evidence="2" type="ORF">GSBRNA2T00062343001</name>
</gene>
<dbReference type="PaxDb" id="3708-A0A078HFP1"/>